<dbReference type="EMBL" id="CYKH01001807">
    <property type="protein sequence ID" value="CUG90284.1"/>
    <property type="molecule type" value="Genomic_DNA"/>
</dbReference>
<dbReference type="Proteomes" id="UP000051952">
    <property type="component" value="Unassembled WGS sequence"/>
</dbReference>
<keyword evidence="2" id="KW-1185">Reference proteome</keyword>
<name>A0A0S4JIB0_BODSA</name>
<dbReference type="VEuPathDB" id="TriTrypDB:BSAL_25915"/>
<protein>
    <submittedName>
        <fullName evidence="1">Uncharacterized protein</fullName>
    </submittedName>
</protein>
<evidence type="ECO:0000313" key="2">
    <source>
        <dbReference type="Proteomes" id="UP000051952"/>
    </source>
</evidence>
<reference evidence="2" key="1">
    <citation type="submission" date="2015-09" db="EMBL/GenBank/DDBJ databases">
        <authorList>
            <consortium name="Pathogen Informatics"/>
        </authorList>
    </citation>
    <scope>NUCLEOTIDE SEQUENCE [LARGE SCALE GENOMIC DNA]</scope>
    <source>
        <strain evidence="2">Lake Konstanz</strain>
    </source>
</reference>
<dbReference type="AlphaFoldDB" id="A0A0S4JIB0"/>
<evidence type="ECO:0000313" key="1">
    <source>
        <dbReference type="EMBL" id="CUG90284.1"/>
    </source>
</evidence>
<sequence>MVGGLVMRYPSQESVVTLLANSGSLMTIHIPLAALDAIAEEESQCRQRFLRIASDFLELCLGRLYVTSRTVRLMAREEAVRTEIQAFYGTWRERAADLAYHNRRLVRILGRNVFRTRADYFSKWLRHALALRRRHQPNNDRQQNVALLKMEMRCVIYSVLRLPPSLGEETSALHRSASRRGWPAMDILSPMAEFTTDPEDSRDLVRGESTLLVALLRRWSSRIITKRKIAELEHRETAKRKLIIMFEGAERARGGFH</sequence>
<proteinExistence type="predicted"/>
<accession>A0A0S4JIB0</accession>
<organism evidence="1 2">
    <name type="scientific">Bodo saltans</name>
    <name type="common">Flagellated protozoan</name>
    <dbReference type="NCBI Taxonomy" id="75058"/>
    <lineage>
        <taxon>Eukaryota</taxon>
        <taxon>Discoba</taxon>
        <taxon>Euglenozoa</taxon>
        <taxon>Kinetoplastea</taxon>
        <taxon>Metakinetoplastina</taxon>
        <taxon>Eubodonida</taxon>
        <taxon>Bodonidae</taxon>
        <taxon>Bodo</taxon>
    </lineage>
</organism>
<gene>
    <name evidence="1" type="ORF">BSAL_25915</name>
</gene>